<keyword evidence="3" id="KW-1185">Reference proteome</keyword>
<feature type="region of interest" description="Disordered" evidence="1">
    <location>
        <begin position="67"/>
        <end position="104"/>
    </location>
</feature>
<evidence type="ECO:0000313" key="3">
    <source>
        <dbReference type="Proteomes" id="UP000065822"/>
    </source>
</evidence>
<name>A0ABM5XD50_9FLAO</name>
<evidence type="ECO:0000256" key="1">
    <source>
        <dbReference type="SAM" id="MobiDB-lite"/>
    </source>
</evidence>
<accession>A0ABM5XD50</accession>
<sequence length="104" mass="11768">MGSVGKLLRSLIFNKLNRVKRMKAVVLKEFRDKDNFDKVYKEGESYDFSPERYAELKALGLVGSTEPVVEEPVVDETQKDETANGETSEDGSTQNKPKKINMPK</sequence>
<protein>
    <submittedName>
        <fullName evidence="2">Uncharacterized protein</fullName>
    </submittedName>
</protein>
<feature type="compositionally biased region" description="Polar residues" evidence="1">
    <location>
        <begin position="84"/>
        <end position="95"/>
    </location>
</feature>
<evidence type="ECO:0000313" key="2">
    <source>
        <dbReference type="EMBL" id="AMD85074.1"/>
    </source>
</evidence>
<proteinExistence type="predicted"/>
<gene>
    <name evidence="2" type="ORF">AXF12_05800</name>
</gene>
<reference evidence="2 3" key="1">
    <citation type="submission" date="2016-02" db="EMBL/GenBank/DDBJ databases">
        <authorList>
            <person name="Holder M.E."/>
            <person name="Ajami N.J."/>
            <person name="Petrosino J.F."/>
        </authorList>
    </citation>
    <scope>NUCLEOTIDE SEQUENCE [LARGE SCALE GENOMIC DNA]</scope>
    <source>
        <strain evidence="2 3">CCUG 32990</strain>
    </source>
</reference>
<dbReference type="EMBL" id="CP014227">
    <property type="protein sequence ID" value="AMD85074.1"/>
    <property type="molecule type" value="Genomic_DNA"/>
</dbReference>
<dbReference type="Proteomes" id="UP000065822">
    <property type="component" value="Chromosome"/>
</dbReference>
<organism evidence="2 3">
    <name type="scientific">Capnocytophaga haemolytica</name>
    <dbReference type="NCBI Taxonomy" id="45243"/>
    <lineage>
        <taxon>Bacteria</taxon>
        <taxon>Pseudomonadati</taxon>
        <taxon>Bacteroidota</taxon>
        <taxon>Flavobacteriia</taxon>
        <taxon>Flavobacteriales</taxon>
        <taxon>Flavobacteriaceae</taxon>
        <taxon>Capnocytophaga</taxon>
    </lineage>
</organism>